<keyword evidence="2 4" id="KW-0808">Transferase</keyword>
<sequence>MSGETLNGLLKNGQKILEQSGIREAGLDAWLLLEYITGKSRAYYFAHGDEGVTEETACRYQELIRKRAEHIPLQHLTHQAFFMGYEFYVNEDVLVPRQDTETLMEAALELLKGNKAPRILDMCTGSGCIITSLMLEVPEASGIGVDLSEKALEVAIRNARELGTADRTKFVKSDLFSAEYFSKKDNAEKVTGYDMLISNPPYIPSGEIEGLMEEVRLHDPRMALDGMEDGLYFYREITRQAMDHIRPGGWLLYEIGCEQGKDVKELLEKEGFIKTEIRQDLCGLDRVVLGQRPLLQEEKYV</sequence>
<keyword evidence="3 4" id="KW-0949">S-adenosyl-L-methionine</keyword>
<dbReference type="InterPro" id="IPR029063">
    <property type="entry name" value="SAM-dependent_MTases_sf"/>
</dbReference>
<accession>A0A844GDN2</accession>
<keyword evidence="1 4" id="KW-0489">Methyltransferase</keyword>
<comment type="catalytic activity">
    <reaction evidence="4">
        <text>L-glutaminyl-[peptide chain release factor] + S-adenosyl-L-methionine = N(5)-methyl-L-glutaminyl-[peptide chain release factor] + S-adenosyl-L-homocysteine + H(+)</text>
        <dbReference type="Rhea" id="RHEA:42896"/>
        <dbReference type="Rhea" id="RHEA-COMP:10271"/>
        <dbReference type="Rhea" id="RHEA-COMP:10272"/>
        <dbReference type="ChEBI" id="CHEBI:15378"/>
        <dbReference type="ChEBI" id="CHEBI:30011"/>
        <dbReference type="ChEBI" id="CHEBI:57856"/>
        <dbReference type="ChEBI" id="CHEBI:59789"/>
        <dbReference type="ChEBI" id="CHEBI:61891"/>
        <dbReference type="EC" id="2.1.1.297"/>
    </reaction>
</comment>
<feature type="domain" description="Release factor glutamine methyltransferase N-terminal" evidence="6">
    <location>
        <begin position="9"/>
        <end position="77"/>
    </location>
</feature>
<evidence type="ECO:0000256" key="1">
    <source>
        <dbReference type="ARBA" id="ARBA00022603"/>
    </source>
</evidence>
<evidence type="ECO:0000259" key="5">
    <source>
        <dbReference type="Pfam" id="PF13847"/>
    </source>
</evidence>
<dbReference type="InterPro" id="IPR050320">
    <property type="entry name" value="N5-glutamine_MTase"/>
</dbReference>
<evidence type="ECO:0000313" key="8">
    <source>
        <dbReference type="Proteomes" id="UP000437824"/>
    </source>
</evidence>
<dbReference type="InterPro" id="IPR004556">
    <property type="entry name" value="HemK-like"/>
</dbReference>
<comment type="similarity">
    <text evidence="4">Belongs to the protein N5-glutamine methyltransferase family. PrmC subfamily.</text>
</comment>
<comment type="caution">
    <text evidence="4">Lacks conserved residue(s) required for the propagation of feature annotation.</text>
</comment>
<organism evidence="7 8">
    <name type="scientific">Blautia luti DSM 14534 = JCM 17040</name>
    <dbReference type="NCBI Taxonomy" id="649762"/>
    <lineage>
        <taxon>Bacteria</taxon>
        <taxon>Bacillati</taxon>
        <taxon>Bacillota</taxon>
        <taxon>Clostridia</taxon>
        <taxon>Lachnospirales</taxon>
        <taxon>Lachnospiraceae</taxon>
        <taxon>Blautia</taxon>
    </lineage>
</organism>
<comment type="function">
    <text evidence="4">Methylates the class 1 translation termination release factors RF1/PrfA and RF2/PrfB on the glutamine residue of the universally conserved GGQ motif.</text>
</comment>
<feature type="domain" description="Methyltransferase" evidence="5">
    <location>
        <begin position="116"/>
        <end position="200"/>
    </location>
</feature>
<dbReference type="InterPro" id="IPR019874">
    <property type="entry name" value="RF_methyltr_PrmC"/>
</dbReference>
<comment type="caution">
    <text evidence="7">The sequence shown here is derived from an EMBL/GenBank/DDBJ whole genome shotgun (WGS) entry which is preliminary data.</text>
</comment>
<dbReference type="HAMAP" id="MF_02126">
    <property type="entry name" value="RF_methyltr_PrmC"/>
    <property type="match status" value="1"/>
</dbReference>
<name>A0A844GDN2_9FIRM</name>
<dbReference type="PANTHER" id="PTHR18895:SF74">
    <property type="entry name" value="MTRF1L RELEASE FACTOR GLUTAMINE METHYLTRANSFERASE"/>
    <property type="match status" value="1"/>
</dbReference>
<evidence type="ECO:0000256" key="4">
    <source>
        <dbReference type="HAMAP-Rule" id="MF_02126"/>
    </source>
</evidence>
<evidence type="ECO:0000259" key="6">
    <source>
        <dbReference type="Pfam" id="PF17827"/>
    </source>
</evidence>
<feature type="binding site" evidence="4">
    <location>
        <begin position="199"/>
        <end position="202"/>
    </location>
    <ligand>
        <name>substrate</name>
    </ligand>
</feature>
<dbReference type="InterPro" id="IPR040758">
    <property type="entry name" value="PrmC_N"/>
</dbReference>
<dbReference type="Pfam" id="PF13847">
    <property type="entry name" value="Methyltransf_31"/>
    <property type="match status" value="1"/>
</dbReference>
<dbReference type="PANTHER" id="PTHR18895">
    <property type="entry name" value="HEMK METHYLTRANSFERASE"/>
    <property type="match status" value="1"/>
</dbReference>
<dbReference type="Gene3D" id="3.40.50.150">
    <property type="entry name" value="Vaccinia Virus protein VP39"/>
    <property type="match status" value="1"/>
</dbReference>
<evidence type="ECO:0000313" key="7">
    <source>
        <dbReference type="EMBL" id="MTD60073.1"/>
    </source>
</evidence>
<dbReference type="AlphaFoldDB" id="A0A844GDN2"/>
<dbReference type="EMBL" id="WMBC01000001">
    <property type="protein sequence ID" value="MTD60073.1"/>
    <property type="molecule type" value="Genomic_DNA"/>
</dbReference>
<dbReference type="InterPro" id="IPR025714">
    <property type="entry name" value="Methyltranfer_dom"/>
</dbReference>
<dbReference type="NCBIfam" id="TIGR03534">
    <property type="entry name" value="RF_mod_PrmC"/>
    <property type="match status" value="1"/>
</dbReference>
<reference evidence="7 8" key="1">
    <citation type="submission" date="2019-11" db="EMBL/GenBank/DDBJ databases">
        <title>Draft genome sequence of Blautia luti DSM 14534T, isolated from human stool.</title>
        <authorList>
            <person name="Ortiz R."/>
            <person name="Melis-Arcos F."/>
            <person name="Covarrubias P."/>
            <person name="Cardenas J.P."/>
            <person name="Perez-Donoso J."/>
            <person name="Almonacid D."/>
        </authorList>
    </citation>
    <scope>NUCLEOTIDE SEQUENCE [LARGE SCALE GENOMIC DNA]</scope>
    <source>
        <strain evidence="7 8">DSM 14534</strain>
    </source>
</reference>
<dbReference type="CDD" id="cd02440">
    <property type="entry name" value="AdoMet_MTases"/>
    <property type="match status" value="1"/>
</dbReference>
<dbReference type="GO" id="GO:0032259">
    <property type="term" value="P:methylation"/>
    <property type="evidence" value="ECO:0007669"/>
    <property type="project" value="UniProtKB-KW"/>
</dbReference>
<feature type="binding site" evidence="4">
    <location>
        <position position="199"/>
    </location>
    <ligand>
        <name>S-adenosyl-L-methionine</name>
        <dbReference type="ChEBI" id="CHEBI:59789"/>
    </ligand>
</feature>
<gene>
    <name evidence="4 7" type="primary">prmC</name>
    <name evidence="7" type="ORF">GKZ57_02040</name>
</gene>
<dbReference type="RefSeq" id="WP_118509424.1">
    <property type="nucleotide sequence ID" value="NZ_WMBC01000001.1"/>
</dbReference>
<dbReference type="PROSITE" id="PS00092">
    <property type="entry name" value="N6_MTASE"/>
    <property type="match status" value="1"/>
</dbReference>
<dbReference type="SUPFAM" id="SSF53335">
    <property type="entry name" value="S-adenosyl-L-methionine-dependent methyltransferases"/>
    <property type="match status" value="1"/>
</dbReference>
<evidence type="ECO:0000256" key="3">
    <source>
        <dbReference type="ARBA" id="ARBA00022691"/>
    </source>
</evidence>
<dbReference type="Pfam" id="PF17827">
    <property type="entry name" value="PrmC_N"/>
    <property type="match status" value="1"/>
</dbReference>
<dbReference type="NCBIfam" id="TIGR00536">
    <property type="entry name" value="hemK_fam"/>
    <property type="match status" value="1"/>
</dbReference>
<protein>
    <recommendedName>
        <fullName evidence="4">Release factor glutamine methyltransferase</fullName>
        <shortName evidence="4">RF MTase</shortName>
        <ecNumber evidence="4">2.1.1.297</ecNumber>
    </recommendedName>
    <alternativeName>
        <fullName evidence="4">N5-glutamine methyltransferase PrmC</fullName>
    </alternativeName>
    <alternativeName>
        <fullName evidence="4">Protein-(glutamine-N5) MTase PrmC</fullName>
    </alternativeName>
    <alternativeName>
        <fullName evidence="4">Protein-glutamine N-methyltransferase PrmC</fullName>
    </alternativeName>
</protein>
<dbReference type="EC" id="2.1.1.297" evidence="4"/>
<dbReference type="GO" id="GO:0102559">
    <property type="term" value="F:peptide chain release factor N(5)-glutamine methyltransferase activity"/>
    <property type="evidence" value="ECO:0007669"/>
    <property type="project" value="UniProtKB-EC"/>
</dbReference>
<dbReference type="Proteomes" id="UP000437824">
    <property type="component" value="Unassembled WGS sequence"/>
</dbReference>
<dbReference type="InterPro" id="IPR002052">
    <property type="entry name" value="DNA_methylase_N6_adenine_CS"/>
</dbReference>
<proteinExistence type="inferred from homology"/>
<feature type="binding site" evidence="4">
    <location>
        <position position="146"/>
    </location>
    <ligand>
        <name>S-adenosyl-L-methionine</name>
        <dbReference type="ChEBI" id="CHEBI:59789"/>
    </ligand>
</feature>
<dbReference type="GO" id="GO:0003676">
    <property type="term" value="F:nucleic acid binding"/>
    <property type="evidence" value="ECO:0007669"/>
    <property type="project" value="InterPro"/>
</dbReference>
<evidence type="ECO:0000256" key="2">
    <source>
        <dbReference type="ARBA" id="ARBA00022679"/>
    </source>
</evidence>
<dbReference type="Gene3D" id="1.10.8.10">
    <property type="entry name" value="DNA helicase RuvA subunit, C-terminal domain"/>
    <property type="match status" value="1"/>
</dbReference>